<dbReference type="EMBL" id="MN738971">
    <property type="protein sequence ID" value="QHT33659.1"/>
    <property type="molecule type" value="Genomic_DNA"/>
</dbReference>
<accession>A0A6C0EZC3</accession>
<evidence type="ECO:0000313" key="1">
    <source>
        <dbReference type="EMBL" id="QHT33659.1"/>
    </source>
</evidence>
<name>A0A6C0EZC3_9ZZZZ</name>
<dbReference type="Pfam" id="PF19064">
    <property type="entry name" value="DUF5760"/>
    <property type="match status" value="1"/>
</dbReference>
<sequence length="117" mass="13851">METKEQLVQQIKGWMTNDNEIREIQARLKELKDKRKGFADNLVGIMRKNEIDCFDVNDGKLIYTKTKVKAPLNKTTLVTSLMKYFKDDDEQAKELVQFLLESREEKVKESIRRKVQK</sequence>
<protein>
    <submittedName>
        <fullName evidence="1">Uncharacterized protein</fullName>
    </submittedName>
</protein>
<dbReference type="AlphaFoldDB" id="A0A6C0EZC3"/>
<organism evidence="1">
    <name type="scientific">viral metagenome</name>
    <dbReference type="NCBI Taxonomy" id="1070528"/>
    <lineage>
        <taxon>unclassified sequences</taxon>
        <taxon>metagenomes</taxon>
        <taxon>organismal metagenomes</taxon>
    </lineage>
</organism>
<proteinExistence type="predicted"/>
<dbReference type="InterPro" id="IPR043918">
    <property type="entry name" value="DUF5760"/>
</dbReference>
<reference evidence="1" key="1">
    <citation type="journal article" date="2020" name="Nature">
        <title>Giant virus diversity and host interactions through global metagenomics.</title>
        <authorList>
            <person name="Schulz F."/>
            <person name="Roux S."/>
            <person name="Paez-Espino D."/>
            <person name="Jungbluth S."/>
            <person name="Walsh D.A."/>
            <person name="Denef V.J."/>
            <person name="McMahon K.D."/>
            <person name="Konstantinidis K.T."/>
            <person name="Eloe-Fadrosh E.A."/>
            <person name="Kyrpides N.C."/>
            <person name="Woyke T."/>
        </authorList>
    </citation>
    <scope>NUCLEOTIDE SEQUENCE</scope>
    <source>
        <strain evidence="1">GVMAG-M-3300009161-36</strain>
    </source>
</reference>